<sequence length="559" mass="62843">MEEQTLARLLHRADEQAPLGEAPAIVADQVRGEYARRRTRRRRTKFATSALLLLTTSLVVWSQFDQDPSPQVPDRIATTEPSQPKPESQSTRSYEEVVAEIERLDAEAEMHLQAARMIRTALAEQRAERELREQLRKGDPIDWIHEQQNRTALAMMMRAERLSQQPNSQAEVESTYQQIIKLFPTTPTAELGQFGGTSSEPVIDRAEGHLRITCDPESDLEDVALIAALLNSREVVASLIRSENDSPGKQLQKALAKGEVEIDVSLVPGSIRSLIRIVVVSKDDRFAAHDLLEALVASLRIELEEIDASDAKHEDLRDLTEQFENLKAEIDRKKATAVNLRASLSAYQLDDKSLETVRRDLFAKKQELRLEVLALEARVGALAQKISDLTAEIEQALADDPLVAKLEVVVEYRQAALDVALTQQVAEKENEKPIATSDELIAKRRLELAQAEADLVKAREESKVRAGGGLVVDLKRQLAVTEIELFESSERSEEVDAIAEGLHKNREPSHLRALESEIAVLERWQTQLLERLTEKRIALEMREKPTVTLILNYKTSVFQ</sequence>
<evidence type="ECO:0000313" key="4">
    <source>
        <dbReference type="EMBL" id="CAL1125191.1"/>
    </source>
</evidence>
<evidence type="ECO:0000313" key="5">
    <source>
        <dbReference type="Proteomes" id="UP001152797"/>
    </source>
</evidence>
<evidence type="ECO:0000256" key="2">
    <source>
        <dbReference type="SAM" id="MobiDB-lite"/>
    </source>
</evidence>
<dbReference type="AlphaFoldDB" id="A0A9P1BHY2"/>
<dbReference type="EMBL" id="CAMXCT020000001">
    <property type="protein sequence ID" value="CAL1125191.1"/>
    <property type="molecule type" value="Genomic_DNA"/>
</dbReference>
<gene>
    <name evidence="3" type="ORF">C1SCF055_LOCUS406</name>
</gene>
<keyword evidence="1" id="KW-0175">Coiled coil</keyword>
<reference evidence="4" key="2">
    <citation type="submission" date="2024-04" db="EMBL/GenBank/DDBJ databases">
        <authorList>
            <person name="Chen Y."/>
            <person name="Shah S."/>
            <person name="Dougan E. K."/>
            <person name="Thang M."/>
            <person name="Chan C."/>
        </authorList>
    </citation>
    <scope>NUCLEOTIDE SEQUENCE [LARGE SCALE GENOMIC DNA]</scope>
</reference>
<organism evidence="3">
    <name type="scientific">Cladocopium goreaui</name>
    <dbReference type="NCBI Taxonomy" id="2562237"/>
    <lineage>
        <taxon>Eukaryota</taxon>
        <taxon>Sar</taxon>
        <taxon>Alveolata</taxon>
        <taxon>Dinophyceae</taxon>
        <taxon>Suessiales</taxon>
        <taxon>Symbiodiniaceae</taxon>
        <taxon>Cladocopium</taxon>
    </lineage>
</organism>
<feature type="coiled-coil region" evidence="1">
    <location>
        <begin position="309"/>
        <end position="399"/>
    </location>
</feature>
<protein>
    <submittedName>
        <fullName evidence="3">Uncharacterized protein</fullName>
    </submittedName>
</protein>
<comment type="caution">
    <text evidence="3">The sequence shown here is derived from an EMBL/GenBank/DDBJ whole genome shotgun (WGS) entry which is preliminary data.</text>
</comment>
<feature type="compositionally biased region" description="Polar residues" evidence="2">
    <location>
        <begin position="79"/>
        <end position="92"/>
    </location>
</feature>
<reference evidence="3" key="1">
    <citation type="submission" date="2022-10" db="EMBL/GenBank/DDBJ databases">
        <authorList>
            <person name="Chen Y."/>
            <person name="Dougan E. K."/>
            <person name="Chan C."/>
            <person name="Rhodes N."/>
            <person name="Thang M."/>
        </authorList>
    </citation>
    <scope>NUCLEOTIDE SEQUENCE</scope>
</reference>
<dbReference type="EMBL" id="CAMXCT030000001">
    <property type="protein sequence ID" value="CAL4759128.1"/>
    <property type="molecule type" value="Genomic_DNA"/>
</dbReference>
<accession>A0A9P1BHY2</accession>
<evidence type="ECO:0000313" key="3">
    <source>
        <dbReference type="EMBL" id="CAI3971816.1"/>
    </source>
</evidence>
<evidence type="ECO:0000256" key="1">
    <source>
        <dbReference type="SAM" id="Coils"/>
    </source>
</evidence>
<dbReference type="EMBL" id="CAMXCT010000001">
    <property type="protein sequence ID" value="CAI3971816.1"/>
    <property type="molecule type" value="Genomic_DNA"/>
</dbReference>
<feature type="region of interest" description="Disordered" evidence="2">
    <location>
        <begin position="69"/>
        <end position="94"/>
    </location>
</feature>
<keyword evidence="5" id="KW-1185">Reference proteome</keyword>
<dbReference type="Proteomes" id="UP001152797">
    <property type="component" value="Unassembled WGS sequence"/>
</dbReference>
<proteinExistence type="predicted"/>
<name>A0A9P1BHY2_9DINO</name>